<evidence type="ECO:0008006" key="5">
    <source>
        <dbReference type="Google" id="ProtNLM"/>
    </source>
</evidence>
<evidence type="ECO:0000313" key="3">
    <source>
        <dbReference type="EMBL" id="KAL3074510.1"/>
    </source>
</evidence>
<dbReference type="Proteomes" id="UP001620645">
    <property type="component" value="Unassembled WGS sequence"/>
</dbReference>
<keyword evidence="4" id="KW-1185">Reference proteome</keyword>
<feature type="region of interest" description="Disordered" evidence="1">
    <location>
        <begin position="147"/>
        <end position="181"/>
    </location>
</feature>
<keyword evidence="2" id="KW-0472">Membrane</keyword>
<proteinExistence type="predicted"/>
<evidence type="ECO:0000313" key="4">
    <source>
        <dbReference type="Proteomes" id="UP001620645"/>
    </source>
</evidence>
<feature type="transmembrane region" description="Helical" evidence="2">
    <location>
        <begin position="69"/>
        <end position="94"/>
    </location>
</feature>
<organism evidence="3 4">
    <name type="scientific">Heterodera schachtii</name>
    <name type="common">Sugarbeet cyst nematode worm</name>
    <name type="synonym">Tylenchus schachtii</name>
    <dbReference type="NCBI Taxonomy" id="97005"/>
    <lineage>
        <taxon>Eukaryota</taxon>
        <taxon>Metazoa</taxon>
        <taxon>Ecdysozoa</taxon>
        <taxon>Nematoda</taxon>
        <taxon>Chromadorea</taxon>
        <taxon>Rhabditida</taxon>
        <taxon>Tylenchina</taxon>
        <taxon>Tylenchomorpha</taxon>
        <taxon>Tylenchoidea</taxon>
        <taxon>Heteroderidae</taxon>
        <taxon>Heteroderinae</taxon>
        <taxon>Heterodera</taxon>
    </lineage>
</organism>
<evidence type="ECO:0000256" key="1">
    <source>
        <dbReference type="SAM" id="MobiDB-lite"/>
    </source>
</evidence>
<dbReference type="EMBL" id="JBICCN010000357">
    <property type="protein sequence ID" value="KAL3074510.1"/>
    <property type="molecule type" value="Genomic_DNA"/>
</dbReference>
<reference evidence="3 4" key="1">
    <citation type="submission" date="2024-10" db="EMBL/GenBank/DDBJ databases">
        <authorList>
            <person name="Kim D."/>
        </authorList>
    </citation>
    <scope>NUCLEOTIDE SEQUENCE [LARGE SCALE GENOMIC DNA]</scope>
    <source>
        <strain evidence="3">Taebaek</strain>
    </source>
</reference>
<comment type="caution">
    <text evidence="3">The sequence shown here is derived from an EMBL/GenBank/DDBJ whole genome shotgun (WGS) entry which is preliminary data.</text>
</comment>
<name>A0ABD2I9I7_HETSC</name>
<sequence>MASPPPVGRRGGTDSESADGIGTFDVESQAARSSTSAGKRLNKLHIFLLVSTTVDFLILFAQLDFENLIGYTIAFMVNLSHFVLFFIFFVGAAAPPKEKGKADKSRSQIQGATAEKAELTLTLTLEEMFRFEAEIVKVLSDKFETKKETENKTNAKESDAQKGKEKGREKGKGKEVAIEKGSTKPEEQIAIFEEIEKILTAIENERKRTDFQKIMKPFEQFLKQQIQVKIVPKNWSRFAFANLGRALMKRCTTKWWNSTDEKKKQLHKWWRAFSFSFDPSIMGRRSKEADNGGQSQQFLRITLNQYCSSSLRHYEMVLEDLAKIMKEDLLQIELIPLAEENAEKSKAIETGEMDDEMPIELSVYELGMYRRFKHMALLIGDIEIHYGYQGVWLTELGQFGKPRSLPFIKKVRLDNVLTRHSVRQIQTVVDHLEMGPYIKYDFVEGNCADFTKSLLELISVTKSPETKSDGTEEKENGKYPPEKVDYSEWNLMKREGKQIELVEKPIVHKQMELAKVDFLQNPRLVQLVKDGPEIIKDFMRAVTQTVTAIGGMARRRN</sequence>
<gene>
    <name evidence="3" type="ORF">niasHS_015340</name>
</gene>
<protein>
    <recommendedName>
        <fullName evidence="5">PPPDE domain-containing protein</fullName>
    </recommendedName>
</protein>
<evidence type="ECO:0000256" key="2">
    <source>
        <dbReference type="SAM" id="Phobius"/>
    </source>
</evidence>
<keyword evidence="2" id="KW-0812">Transmembrane</keyword>
<keyword evidence="2" id="KW-1133">Transmembrane helix</keyword>
<feature type="transmembrane region" description="Helical" evidence="2">
    <location>
        <begin position="44"/>
        <end position="63"/>
    </location>
</feature>
<dbReference type="AlphaFoldDB" id="A0ABD2I9I7"/>
<feature type="region of interest" description="Disordered" evidence="1">
    <location>
        <begin position="1"/>
        <end position="21"/>
    </location>
</feature>
<accession>A0ABD2I9I7</accession>